<dbReference type="Gene3D" id="4.10.240.10">
    <property type="entry name" value="Zn(2)-C6 fungal-type DNA-binding domain"/>
    <property type="match status" value="1"/>
</dbReference>
<keyword evidence="1" id="KW-0805">Transcription regulation</keyword>
<name>K9G0V4_PEND1</name>
<organism evidence="7 8">
    <name type="scientific">Penicillium digitatum (strain Pd1 / CECT 20795)</name>
    <name type="common">Green mold</name>
    <dbReference type="NCBI Taxonomy" id="1170230"/>
    <lineage>
        <taxon>Eukaryota</taxon>
        <taxon>Fungi</taxon>
        <taxon>Dikarya</taxon>
        <taxon>Ascomycota</taxon>
        <taxon>Pezizomycotina</taxon>
        <taxon>Eurotiomycetes</taxon>
        <taxon>Eurotiomycetidae</taxon>
        <taxon>Eurotiales</taxon>
        <taxon>Aspergillaceae</taxon>
        <taxon>Penicillium</taxon>
    </lineage>
</organism>
<dbReference type="EMBL" id="AKCU01000290">
    <property type="protein sequence ID" value="EKV15004.1"/>
    <property type="molecule type" value="Genomic_DNA"/>
</dbReference>
<keyword evidence="4" id="KW-0539">Nucleus</keyword>
<dbReference type="OrthoDB" id="4937900at2759"/>
<accession>K9G0V4</accession>
<feature type="domain" description="Zn(2)-C6 fungal-type" evidence="6">
    <location>
        <begin position="41"/>
        <end position="61"/>
    </location>
</feature>
<evidence type="ECO:0000313" key="8">
    <source>
        <dbReference type="Proteomes" id="UP000009886"/>
    </source>
</evidence>
<dbReference type="Proteomes" id="UP000009886">
    <property type="component" value="Unassembled WGS sequence"/>
</dbReference>
<dbReference type="GO" id="GO:0003677">
    <property type="term" value="F:DNA binding"/>
    <property type="evidence" value="ECO:0007669"/>
    <property type="project" value="UniProtKB-KW"/>
</dbReference>
<evidence type="ECO:0000259" key="6">
    <source>
        <dbReference type="Pfam" id="PF00172"/>
    </source>
</evidence>
<dbReference type="Pfam" id="PF00172">
    <property type="entry name" value="Zn_clus"/>
    <property type="match status" value="1"/>
</dbReference>
<dbReference type="InterPro" id="IPR036864">
    <property type="entry name" value="Zn2-C6_fun-type_DNA-bd_sf"/>
</dbReference>
<keyword evidence="3" id="KW-0804">Transcription</keyword>
<dbReference type="HOGENOM" id="CLU_2655241_0_0_1"/>
<dbReference type="SUPFAM" id="SSF57701">
    <property type="entry name" value="Zn2/Cys6 DNA-binding domain"/>
    <property type="match status" value="1"/>
</dbReference>
<comment type="caution">
    <text evidence="7">The sequence shown here is derived from an EMBL/GenBank/DDBJ whole genome shotgun (WGS) entry which is preliminary data.</text>
</comment>
<keyword evidence="2" id="KW-0238">DNA-binding</keyword>
<dbReference type="GO" id="GO:0008270">
    <property type="term" value="F:zinc ion binding"/>
    <property type="evidence" value="ECO:0007669"/>
    <property type="project" value="InterPro"/>
</dbReference>
<dbReference type="AlphaFoldDB" id="K9G0V4"/>
<sequence length="76" mass="8539">MTNRSTPGTQQPSSPSYAPDRHGAAQVAPKRKRVFSNRTKTGCMTCRRRKKKCDEQHPACKFTPYGSSFPVSFSLF</sequence>
<feature type="region of interest" description="Disordered" evidence="5">
    <location>
        <begin position="1"/>
        <end position="34"/>
    </location>
</feature>
<evidence type="ECO:0000256" key="4">
    <source>
        <dbReference type="ARBA" id="ARBA00023242"/>
    </source>
</evidence>
<evidence type="ECO:0000256" key="5">
    <source>
        <dbReference type="SAM" id="MobiDB-lite"/>
    </source>
</evidence>
<reference evidence="8" key="1">
    <citation type="journal article" date="2012" name="BMC Genomics">
        <title>Genome sequence of the necrotrophic fungus Penicillium digitatum, the main postharvest pathogen of citrus.</title>
        <authorList>
            <person name="Marcet-Houben M."/>
            <person name="Ballester A.-R."/>
            <person name="de la Fuente B."/>
            <person name="Harries E."/>
            <person name="Marcos J.F."/>
            <person name="Gonzalez-Candelas L."/>
            <person name="Gabaldon T."/>
        </authorList>
    </citation>
    <scope>NUCLEOTIDE SEQUENCE [LARGE SCALE GENOMIC DNA]</scope>
    <source>
        <strain evidence="8">Pd1 / CECT 20795</strain>
    </source>
</reference>
<evidence type="ECO:0000256" key="1">
    <source>
        <dbReference type="ARBA" id="ARBA00023015"/>
    </source>
</evidence>
<dbReference type="CDD" id="cd00067">
    <property type="entry name" value="GAL4"/>
    <property type="match status" value="1"/>
</dbReference>
<evidence type="ECO:0000256" key="2">
    <source>
        <dbReference type="ARBA" id="ARBA00023125"/>
    </source>
</evidence>
<dbReference type="VEuPathDB" id="FungiDB:PDIP_41740"/>
<protein>
    <recommendedName>
        <fullName evidence="6">Zn(2)-C6 fungal-type domain-containing protein</fullName>
    </recommendedName>
</protein>
<evidence type="ECO:0000313" key="7">
    <source>
        <dbReference type="EMBL" id="EKV15004.1"/>
    </source>
</evidence>
<gene>
    <name evidence="7" type="ORF">PDIP_41740</name>
</gene>
<proteinExistence type="predicted"/>
<evidence type="ECO:0000256" key="3">
    <source>
        <dbReference type="ARBA" id="ARBA00023163"/>
    </source>
</evidence>
<dbReference type="KEGG" id="pdp:PDIP_41740"/>
<feature type="compositionally biased region" description="Low complexity" evidence="5">
    <location>
        <begin position="1"/>
        <end position="16"/>
    </location>
</feature>
<dbReference type="InterPro" id="IPR001138">
    <property type="entry name" value="Zn2Cys6_DnaBD"/>
</dbReference>
<dbReference type="GO" id="GO:0000981">
    <property type="term" value="F:DNA-binding transcription factor activity, RNA polymerase II-specific"/>
    <property type="evidence" value="ECO:0007669"/>
    <property type="project" value="InterPro"/>
</dbReference>